<dbReference type="Proteomes" id="UP000027602">
    <property type="component" value="Chromosome"/>
</dbReference>
<evidence type="ECO:0000256" key="4">
    <source>
        <dbReference type="ARBA" id="ARBA00022692"/>
    </source>
</evidence>
<protein>
    <recommendedName>
        <fullName evidence="11">Regulatory protein MsrR</fullName>
    </recommendedName>
</protein>
<evidence type="ECO:0000256" key="9">
    <source>
        <dbReference type="ARBA" id="ARBA00023163"/>
    </source>
</evidence>
<evidence type="ECO:0000256" key="7">
    <source>
        <dbReference type="ARBA" id="ARBA00023015"/>
    </source>
</evidence>
<evidence type="ECO:0000256" key="11">
    <source>
        <dbReference type="ARBA" id="ARBA00040752"/>
    </source>
</evidence>
<dbReference type="GO" id="GO:0071555">
    <property type="term" value="P:cell wall organization"/>
    <property type="evidence" value="ECO:0007669"/>
    <property type="project" value="UniProtKB-KW"/>
</dbReference>
<dbReference type="InterPro" id="IPR050922">
    <property type="entry name" value="LytR/CpsA/Psr_CW_biosynth"/>
</dbReference>
<organism evidence="13 14">
    <name type="scientific">Bacillus methanolicus (strain MGA3 / ATCC 53907)</name>
    <dbReference type="NCBI Taxonomy" id="796606"/>
    <lineage>
        <taxon>Bacteria</taxon>
        <taxon>Bacillati</taxon>
        <taxon>Bacillota</taxon>
        <taxon>Bacilli</taxon>
        <taxon>Bacillales</taxon>
        <taxon>Bacillaceae</taxon>
        <taxon>Bacillus</taxon>
    </lineage>
</organism>
<keyword evidence="5" id="KW-0735">Signal-anchor</keyword>
<dbReference type="HOGENOM" id="CLU_016455_1_0_9"/>
<dbReference type="RefSeq" id="WP_004434970.1">
    <property type="nucleotide sequence ID" value="NZ_ADWW01000002.1"/>
</dbReference>
<comment type="function">
    <text evidence="10">Involved in SarA attenuation. Affects resistance to oxacillin and teicoplanin, as well as the synthesis of virulence factors.</text>
</comment>
<evidence type="ECO:0000256" key="1">
    <source>
        <dbReference type="ARBA" id="ARBA00004401"/>
    </source>
</evidence>
<evidence type="ECO:0000259" key="12">
    <source>
        <dbReference type="Pfam" id="PF03816"/>
    </source>
</evidence>
<dbReference type="InterPro" id="IPR004474">
    <property type="entry name" value="LytR_CpsA_psr"/>
</dbReference>
<evidence type="ECO:0000256" key="2">
    <source>
        <dbReference type="ARBA" id="ARBA00006068"/>
    </source>
</evidence>
<dbReference type="PANTHER" id="PTHR33392:SF8">
    <property type="entry name" value="REGULATORY PROTEIN MSRR"/>
    <property type="match status" value="1"/>
</dbReference>
<dbReference type="PROSITE" id="PS51257">
    <property type="entry name" value="PROKAR_LIPOPROTEIN"/>
    <property type="match status" value="1"/>
</dbReference>
<dbReference type="EMBL" id="CP007739">
    <property type="protein sequence ID" value="AIE60409.1"/>
    <property type="molecule type" value="Genomic_DNA"/>
</dbReference>
<evidence type="ECO:0000256" key="6">
    <source>
        <dbReference type="ARBA" id="ARBA00022989"/>
    </source>
</evidence>
<keyword evidence="3" id="KW-1003">Cell membrane</keyword>
<dbReference type="NCBIfam" id="TIGR00350">
    <property type="entry name" value="lytR_cpsA_psr"/>
    <property type="match status" value="1"/>
</dbReference>
<evidence type="ECO:0000256" key="10">
    <source>
        <dbReference type="ARBA" id="ARBA00037178"/>
    </source>
</evidence>
<dbReference type="PANTHER" id="PTHR33392">
    <property type="entry name" value="POLYISOPRENYL-TEICHOIC ACID--PEPTIDOGLYCAN TEICHOIC ACID TRANSFERASE TAGU"/>
    <property type="match status" value="1"/>
</dbReference>
<keyword evidence="4" id="KW-0812">Transmembrane</keyword>
<evidence type="ECO:0000313" key="14">
    <source>
        <dbReference type="Proteomes" id="UP000027602"/>
    </source>
</evidence>
<keyword evidence="6" id="KW-1133">Transmembrane helix</keyword>
<dbReference type="GO" id="GO:0005886">
    <property type="term" value="C:plasma membrane"/>
    <property type="evidence" value="ECO:0007669"/>
    <property type="project" value="UniProtKB-SubCell"/>
</dbReference>
<accession>I3E9J0</accession>
<keyword evidence="8" id="KW-0472">Membrane</keyword>
<evidence type="ECO:0000313" key="13">
    <source>
        <dbReference type="EMBL" id="AIE60409.1"/>
    </source>
</evidence>
<reference evidence="13 14" key="1">
    <citation type="journal article" date="2015" name="BMC Genomics">
        <title>Transcriptome analysis of thermophilic methylotrophic Bacillus methanolicus MGA3 using RNA-sequencing provides detailed insights into its previously uncharted transcriptional landscape.</title>
        <authorList>
            <person name="Irla M."/>
            <person name="Neshat A."/>
            <person name="Brautaset T."/>
            <person name="Ruckert C."/>
            <person name="Kalinowski J."/>
            <person name="Wendisch V.F."/>
        </authorList>
    </citation>
    <scope>NUCLEOTIDE SEQUENCE [LARGE SCALE GENOMIC DNA]</scope>
    <source>
        <strain evidence="14">MGA3 / ATCC 53907</strain>
    </source>
</reference>
<proteinExistence type="inferred from homology"/>
<dbReference type="KEGG" id="bmet:BMMGA3_10065"/>
<evidence type="ECO:0000256" key="8">
    <source>
        <dbReference type="ARBA" id="ARBA00023136"/>
    </source>
</evidence>
<sequence>MVRKCFTIIIMLMIITGCQFGKFARQQEKNINSSNIIKETGDRKSYLQNETESDKSFPILPSFQLYQKNKNFLLIGIDSRGERKSRSDAIIIARYEPKEPSIKLASIMRDSYVKIPGYKNEYSKLNHAYYLGGSKLLKETIERNFGIKIDNVVTVDFKGFIKLMDTIAPNGIEVHVTKAMAHDIGPAVEPGKQTLRGKDLLTYVRFRHDKENDFGRVHRQQEVLVSLKDQAVKQLSTVEGIKKLPKIISETFQHVETDLQFKDMLSLGATAVLRPVKDVKTLRIPVSDGFTNVTHKRAGAVLKLDYNENVQAIQQFLNEKN</sequence>
<keyword evidence="14" id="KW-1185">Reference proteome</keyword>
<comment type="similarity">
    <text evidence="2">Belongs to the LytR/CpsA/Psr (LCP) family.</text>
</comment>
<evidence type="ECO:0000256" key="5">
    <source>
        <dbReference type="ARBA" id="ARBA00022968"/>
    </source>
</evidence>
<dbReference type="AlphaFoldDB" id="I3E9J0"/>
<dbReference type="eggNOG" id="COG1316">
    <property type="taxonomic scope" value="Bacteria"/>
</dbReference>
<feature type="domain" description="Cell envelope-related transcriptional attenuator" evidence="12">
    <location>
        <begin position="86"/>
        <end position="231"/>
    </location>
</feature>
<dbReference type="STRING" id="796606.BMMGA3_10065"/>
<name>I3E9J0_BACMM</name>
<evidence type="ECO:0000256" key="3">
    <source>
        <dbReference type="ARBA" id="ARBA00022475"/>
    </source>
</evidence>
<gene>
    <name evidence="13" type="ORF">BMMGA3_10065</name>
</gene>
<dbReference type="Pfam" id="PF03816">
    <property type="entry name" value="LytR_cpsA_psr"/>
    <property type="match status" value="1"/>
</dbReference>
<keyword evidence="9" id="KW-0804">Transcription</keyword>
<comment type="subcellular location">
    <subcellularLocation>
        <location evidence="1">Cell membrane</location>
        <topology evidence="1">Single-pass type II membrane protein</topology>
    </subcellularLocation>
</comment>
<keyword evidence="7" id="KW-0805">Transcription regulation</keyword>
<dbReference type="Gene3D" id="3.40.630.190">
    <property type="entry name" value="LCP protein"/>
    <property type="match status" value="1"/>
</dbReference>
<dbReference type="OrthoDB" id="9782542at2"/>